<dbReference type="AlphaFoldDB" id="A0A5B7K6M2"/>
<gene>
    <name evidence="1" type="ORF">E2C01_095789</name>
</gene>
<comment type="caution">
    <text evidence="1">The sequence shown here is derived from an EMBL/GenBank/DDBJ whole genome shotgun (WGS) entry which is preliminary data.</text>
</comment>
<proteinExistence type="predicted"/>
<evidence type="ECO:0000313" key="2">
    <source>
        <dbReference type="Proteomes" id="UP000324222"/>
    </source>
</evidence>
<sequence>MKHKTRITRDILLSFYKNTRRLKHFIRSSVLAFTFPTKPCPLHLLNLFFLSDSSPFTETRGKPGSNGGDFQRGAGCLTHEDKRQRDILMHSFQFRFQEGFVFVAVVVRQLLKIGRGAGGRAW</sequence>
<name>A0A5B7K6M2_PORTR</name>
<keyword evidence="2" id="KW-1185">Reference proteome</keyword>
<organism evidence="1 2">
    <name type="scientific">Portunus trituberculatus</name>
    <name type="common">Swimming crab</name>
    <name type="synonym">Neptunus trituberculatus</name>
    <dbReference type="NCBI Taxonomy" id="210409"/>
    <lineage>
        <taxon>Eukaryota</taxon>
        <taxon>Metazoa</taxon>
        <taxon>Ecdysozoa</taxon>
        <taxon>Arthropoda</taxon>
        <taxon>Crustacea</taxon>
        <taxon>Multicrustacea</taxon>
        <taxon>Malacostraca</taxon>
        <taxon>Eumalacostraca</taxon>
        <taxon>Eucarida</taxon>
        <taxon>Decapoda</taxon>
        <taxon>Pleocyemata</taxon>
        <taxon>Brachyura</taxon>
        <taxon>Eubrachyura</taxon>
        <taxon>Portunoidea</taxon>
        <taxon>Portunidae</taxon>
        <taxon>Portuninae</taxon>
        <taxon>Portunus</taxon>
    </lineage>
</organism>
<protein>
    <submittedName>
        <fullName evidence="1">Uncharacterized protein</fullName>
    </submittedName>
</protein>
<accession>A0A5B7K6M2</accession>
<dbReference type="Proteomes" id="UP000324222">
    <property type="component" value="Unassembled WGS sequence"/>
</dbReference>
<evidence type="ECO:0000313" key="1">
    <source>
        <dbReference type="EMBL" id="MPD00325.1"/>
    </source>
</evidence>
<dbReference type="EMBL" id="VSRR010122395">
    <property type="protein sequence ID" value="MPD00325.1"/>
    <property type="molecule type" value="Genomic_DNA"/>
</dbReference>
<reference evidence="1 2" key="1">
    <citation type="submission" date="2019-05" db="EMBL/GenBank/DDBJ databases">
        <title>Another draft genome of Portunus trituberculatus and its Hox gene families provides insights of decapod evolution.</title>
        <authorList>
            <person name="Jeong J.-H."/>
            <person name="Song I."/>
            <person name="Kim S."/>
            <person name="Choi T."/>
            <person name="Kim D."/>
            <person name="Ryu S."/>
            <person name="Kim W."/>
        </authorList>
    </citation>
    <scope>NUCLEOTIDE SEQUENCE [LARGE SCALE GENOMIC DNA]</scope>
    <source>
        <tissue evidence="1">Muscle</tissue>
    </source>
</reference>